<dbReference type="Pfam" id="PF06841">
    <property type="entry name" value="Phage_T4_gp19"/>
    <property type="match status" value="1"/>
</dbReference>
<sequence length="156" mass="17663">MNSPAFFQPATSHRFSVTFWLDRMPVPSVVDSSFQRIAGLSREWNVSAYSEGGENLRNRYFAEKIQHGSLTLERGVMALTPLSIMVNAQLLTGKVMYLDAVITLFDVDTLPLCNWLITKALPVRWHTSNLDATSSRVLINTLELRYQEMIPMGVKL</sequence>
<accession>A0A161I6B6</accession>
<reference evidence="1 2" key="1">
    <citation type="journal article" date="2016" name="Gene">
        <title>PacBio SMRT assembly of a complex multi-replicon genome reveals chlorocatechol degradative operon in a region of genome plasticity.</title>
        <authorList>
            <person name="Ricker N."/>
            <person name="Shen S.Y."/>
            <person name="Goordial J."/>
            <person name="Jin S."/>
            <person name="Fulthorpe R.R."/>
        </authorList>
    </citation>
    <scope>NUCLEOTIDE SEQUENCE [LARGE SCALE GENOMIC DNA]</scope>
    <source>
        <strain evidence="1 2">OLGA172</strain>
    </source>
</reference>
<dbReference type="NCBIfam" id="TIGR02241">
    <property type="entry name" value="conserved hypothetical phage tail region protein"/>
    <property type="match status" value="1"/>
</dbReference>
<organism evidence="1 2">
    <name type="scientific">Paraburkholderia phytofirmans OLGA172</name>
    <dbReference type="NCBI Taxonomy" id="1417228"/>
    <lineage>
        <taxon>Bacteria</taxon>
        <taxon>Pseudomonadati</taxon>
        <taxon>Pseudomonadota</taxon>
        <taxon>Betaproteobacteria</taxon>
        <taxon>Burkholderiales</taxon>
        <taxon>Burkholderiaceae</taxon>
        <taxon>Paraburkholderia</taxon>
    </lineage>
</organism>
<dbReference type="PANTHER" id="PTHR38009">
    <property type="entry name" value="CONSERVED HYPOTHETICAL PHAGE TAIL PROTEIN"/>
    <property type="match status" value="1"/>
</dbReference>
<dbReference type="KEGG" id="buz:AYM40_06185"/>
<protein>
    <submittedName>
        <fullName evidence="1">Phage tail protein</fullName>
    </submittedName>
</protein>
<dbReference type="EMBL" id="CP014578">
    <property type="protein sequence ID" value="ANB72003.1"/>
    <property type="molecule type" value="Genomic_DNA"/>
</dbReference>
<dbReference type="InterPro" id="IPR010667">
    <property type="entry name" value="Phage_T4_Gp19"/>
</dbReference>
<proteinExistence type="predicted"/>
<dbReference type="AlphaFoldDB" id="A0A161I6B6"/>
<dbReference type="InterPro" id="IPR011747">
    <property type="entry name" value="CHP02241"/>
</dbReference>
<gene>
    <name evidence="1" type="ORF">AYM40_06185</name>
</gene>
<dbReference type="RefSeq" id="WP_063495451.1">
    <property type="nucleotide sequence ID" value="NZ_CP014578.1"/>
</dbReference>
<name>A0A161I6B6_9BURK</name>
<dbReference type="GO" id="GO:0005198">
    <property type="term" value="F:structural molecule activity"/>
    <property type="evidence" value="ECO:0007669"/>
    <property type="project" value="InterPro"/>
</dbReference>
<dbReference type="STRING" id="1804984.AYM40_06185"/>
<dbReference type="Proteomes" id="UP000076852">
    <property type="component" value="Chromosome 1"/>
</dbReference>
<keyword evidence="2" id="KW-1185">Reference proteome</keyword>
<evidence type="ECO:0000313" key="1">
    <source>
        <dbReference type="EMBL" id="ANB72003.1"/>
    </source>
</evidence>
<dbReference type="OrthoDB" id="6295718at2"/>
<dbReference type="PANTHER" id="PTHR38009:SF1">
    <property type="entry name" value="CONSERVED HYPOTHETICAL PHAGE TAIL PROTEIN"/>
    <property type="match status" value="1"/>
</dbReference>
<evidence type="ECO:0000313" key="2">
    <source>
        <dbReference type="Proteomes" id="UP000076852"/>
    </source>
</evidence>